<dbReference type="InterPro" id="IPR013324">
    <property type="entry name" value="RNA_pol_sigma_r3/r4-like"/>
</dbReference>
<dbReference type="Pfam" id="PF04542">
    <property type="entry name" value="Sigma70_r2"/>
    <property type="match status" value="1"/>
</dbReference>
<dbReference type="InterPro" id="IPR014327">
    <property type="entry name" value="RNA_pol_sigma70_bacteroid"/>
</dbReference>
<dbReference type="PANTHER" id="PTHR43133">
    <property type="entry name" value="RNA POLYMERASE ECF-TYPE SIGMA FACTO"/>
    <property type="match status" value="1"/>
</dbReference>
<proteinExistence type="inferred from homology"/>
<evidence type="ECO:0000256" key="1">
    <source>
        <dbReference type="ARBA" id="ARBA00010641"/>
    </source>
</evidence>
<keyword evidence="4" id="KW-0804">Transcription</keyword>
<dbReference type="PANTHER" id="PTHR43133:SF46">
    <property type="entry name" value="RNA POLYMERASE SIGMA-70 FACTOR ECF SUBFAMILY"/>
    <property type="match status" value="1"/>
</dbReference>
<accession>A0A2S4ZWF3</accession>
<dbReference type="NCBIfam" id="TIGR02937">
    <property type="entry name" value="sigma70-ECF"/>
    <property type="match status" value="1"/>
</dbReference>
<name>A0A2S4ZWF3_9SPHI</name>
<gene>
    <name evidence="7" type="ORF">C3K47_18860</name>
</gene>
<dbReference type="Gene3D" id="1.10.1740.10">
    <property type="match status" value="1"/>
</dbReference>
<evidence type="ECO:0000259" key="5">
    <source>
        <dbReference type="Pfam" id="PF04542"/>
    </source>
</evidence>
<dbReference type="SUPFAM" id="SSF88946">
    <property type="entry name" value="Sigma2 domain of RNA polymerase sigma factors"/>
    <property type="match status" value="1"/>
</dbReference>
<dbReference type="GO" id="GO:0016987">
    <property type="term" value="F:sigma factor activity"/>
    <property type="evidence" value="ECO:0007669"/>
    <property type="project" value="UniProtKB-KW"/>
</dbReference>
<organism evidence="7 8">
    <name type="scientific">Solitalea longa</name>
    <dbReference type="NCBI Taxonomy" id="2079460"/>
    <lineage>
        <taxon>Bacteria</taxon>
        <taxon>Pseudomonadati</taxon>
        <taxon>Bacteroidota</taxon>
        <taxon>Sphingobacteriia</taxon>
        <taxon>Sphingobacteriales</taxon>
        <taxon>Sphingobacteriaceae</taxon>
        <taxon>Solitalea</taxon>
    </lineage>
</organism>
<evidence type="ECO:0000259" key="6">
    <source>
        <dbReference type="Pfam" id="PF08281"/>
    </source>
</evidence>
<evidence type="ECO:0000256" key="4">
    <source>
        <dbReference type="ARBA" id="ARBA00023163"/>
    </source>
</evidence>
<dbReference type="Proteomes" id="UP000236893">
    <property type="component" value="Unassembled WGS sequence"/>
</dbReference>
<dbReference type="GO" id="GO:0006352">
    <property type="term" value="P:DNA-templated transcription initiation"/>
    <property type="evidence" value="ECO:0007669"/>
    <property type="project" value="InterPro"/>
</dbReference>
<dbReference type="Gene3D" id="1.10.10.10">
    <property type="entry name" value="Winged helix-like DNA-binding domain superfamily/Winged helix DNA-binding domain"/>
    <property type="match status" value="1"/>
</dbReference>
<evidence type="ECO:0000256" key="3">
    <source>
        <dbReference type="ARBA" id="ARBA00023082"/>
    </source>
</evidence>
<evidence type="ECO:0000313" key="7">
    <source>
        <dbReference type="EMBL" id="POY34698.1"/>
    </source>
</evidence>
<dbReference type="Pfam" id="PF08281">
    <property type="entry name" value="Sigma70_r4_2"/>
    <property type="match status" value="1"/>
</dbReference>
<dbReference type="GO" id="GO:0003677">
    <property type="term" value="F:DNA binding"/>
    <property type="evidence" value="ECO:0007669"/>
    <property type="project" value="InterPro"/>
</dbReference>
<dbReference type="EMBL" id="PQVF01000020">
    <property type="protein sequence ID" value="POY34698.1"/>
    <property type="molecule type" value="Genomic_DNA"/>
</dbReference>
<feature type="domain" description="RNA polymerase sigma factor 70 region 4 type 2" evidence="6">
    <location>
        <begin position="125"/>
        <end position="176"/>
    </location>
</feature>
<dbReference type="InterPro" id="IPR013249">
    <property type="entry name" value="RNA_pol_sigma70_r4_t2"/>
</dbReference>
<keyword evidence="2" id="KW-0805">Transcription regulation</keyword>
<dbReference type="RefSeq" id="WP_103790722.1">
    <property type="nucleotide sequence ID" value="NZ_PQVF01000020.1"/>
</dbReference>
<comment type="caution">
    <text evidence="7">The sequence shown here is derived from an EMBL/GenBank/DDBJ whole genome shotgun (WGS) entry which is preliminary data.</text>
</comment>
<dbReference type="OrthoDB" id="659569at2"/>
<sequence>MKSYTNHTDQQLTEMLRTGDRVAYTEIYNRYKRSLYLFAFKRLNEKEEVWDIVHEVFLSLWSNFESLNIEFTLSTYLHSAVRNKVANLIAHKQVSARYLDSLSSFLSTEPDHTDHLVRYRELEVQIEKEIQALPEKMRQVFELSRKSDYSRMKIAEELGLSEETVKSHMHQALKRLKVKLGPLFNLLFIF</sequence>
<evidence type="ECO:0000313" key="8">
    <source>
        <dbReference type="Proteomes" id="UP000236893"/>
    </source>
</evidence>
<reference evidence="7 8" key="1">
    <citation type="submission" date="2018-01" db="EMBL/GenBank/DDBJ databases">
        <authorList>
            <person name="Gaut B.S."/>
            <person name="Morton B.R."/>
            <person name="Clegg M.T."/>
            <person name="Duvall M.R."/>
        </authorList>
    </citation>
    <scope>NUCLEOTIDE SEQUENCE [LARGE SCALE GENOMIC DNA]</scope>
    <source>
        <strain evidence="7 8">HR-AV</strain>
    </source>
</reference>
<dbReference type="InterPro" id="IPR036388">
    <property type="entry name" value="WH-like_DNA-bd_sf"/>
</dbReference>
<dbReference type="InterPro" id="IPR007627">
    <property type="entry name" value="RNA_pol_sigma70_r2"/>
</dbReference>
<feature type="domain" description="RNA polymerase sigma-70 region 2" evidence="5">
    <location>
        <begin position="27"/>
        <end position="92"/>
    </location>
</feature>
<dbReference type="AlphaFoldDB" id="A0A2S4ZWF3"/>
<dbReference type="CDD" id="cd06171">
    <property type="entry name" value="Sigma70_r4"/>
    <property type="match status" value="1"/>
</dbReference>
<dbReference type="InterPro" id="IPR014284">
    <property type="entry name" value="RNA_pol_sigma-70_dom"/>
</dbReference>
<keyword evidence="3" id="KW-0731">Sigma factor</keyword>
<dbReference type="SUPFAM" id="SSF88659">
    <property type="entry name" value="Sigma3 and sigma4 domains of RNA polymerase sigma factors"/>
    <property type="match status" value="1"/>
</dbReference>
<evidence type="ECO:0000256" key="2">
    <source>
        <dbReference type="ARBA" id="ARBA00023015"/>
    </source>
</evidence>
<dbReference type="InterPro" id="IPR013325">
    <property type="entry name" value="RNA_pol_sigma_r2"/>
</dbReference>
<keyword evidence="8" id="KW-1185">Reference proteome</keyword>
<comment type="similarity">
    <text evidence="1">Belongs to the sigma-70 factor family. ECF subfamily.</text>
</comment>
<protein>
    <submittedName>
        <fullName evidence="7">RNA polymerase sigma-70 factor</fullName>
    </submittedName>
</protein>
<dbReference type="InterPro" id="IPR039425">
    <property type="entry name" value="RNA_pol_sigma-70-like"/>
</dbReference>
<dbReference type="NCBIfam" id="TIGR02985">
    <property type="entry name" value="Sig70_bacteroi1"/>
    <property type="match status" value="1"/>
</dbReference>